<comment type="similarity">
    <text evidence="1">Belongs to the metallo-dependent hydrolases superfamily. Hydantoinase/dihydropyrimidinase family.</text>
</comment>
<name>A0A1I7XS58_HETBA</name>
<keyword evidence="3" id="KW-1185">Reference proteome</keyword>
<dbReference type="GO" id="GO:0006208">
    <property type="term" value="P:pyrimidine nucleobase catabolic process"/>
    <property type="evidence" value="ECO:0007669"/>
    <property type="project" value="TreeGrafter"/>
</dbReference>
<feature type="region of interest" description="Disordered" evidence="2">
    <location>
        <begin position="30"/>
        <end position="55"/>
    </location>
</feature>
<proteinExistence type="inferred from homology"/>
<dbReference type="SUPFAM" id="SSF51338">
    <property type="entry name" value="Composite domain of metallo-dependent hydrolases"/>
    <property type="match status" value="1"/>
</dbReference>
<evidence type="ECO:0000313" key="3">
    <source>
        <dbReference type="Proteomes" id="UP000095283"/>
    </source>
</evidence>
<protein>
    <submittedName>
        <fullName evidence="4">Amidohydro-rel domain-containing protein</fullName>
    </submittedName>
</protein>
<feature type="compositionally biased region" description="Polar residues" evidence="2">
    <location>
        <begin position="43"/>
        <end position="53"/>
    </location>
</feature>
<dbReference type="GO" id="GO:0004157">
    <property type="term" value="F:dihydropyrimidinase activity"/>
    <property type="evidence" value="ECO:0007669"/>
    <property type="project" value="TreeGrafter"/>
</dbReference>
<dbReference type="GO" id="GO:0005829">
    <property type="term" value="C:cytosol"/>
    <property type="evidence" value="ECO:0007669"/>
    <property type="project" value="TreeGrafter"/>
</dbReference>
<dbReference type="InterPro" id="IPR011059">
    <property type="entry name" value="Metal-dep_hydrolase_composite"/>
</dbReference>
<feature type="region of interest" description="Disordered" evidence="2">
    <location>
        <begin position="676"/>
        <end position="711"/>
    </location>
</feature>
<dbReference type="WBParaSite" id="Hba_20323">
    <property type="protein sequence ID" value="Hba_20323"/>
    <property type="gene ID" value="Hba_20323"/>
</dbReference>
<dbReference type="InterPro" id="IPR032466">
    <property type="entry name" value="Metal_Hydrolase"/>
</dbReference>
<organism evidence="3 4">
    <name type="scientific">Heterorhabditis bacteriophora</name>
    <name type="common">Entomopathogenic nematode worm</name>
    <dbReference type="NCBI Taxonomy" id="37862"/>
    <lineage>
        <taxon>Eukaryota</taxon>
        <taxon>Metazoa</taxon>
        <taxon>Ecdysozoa</taxon>
        <taxon>Nematoda</taxon>
        <taxon>Chromadorea</taxon>
        <taxon>Rhabditida</taxon>
        <taxon>Rhabditina</taxon>
        <taxon>Rhabditomorpha</taxon>
        <taxon>Strongyloidea</taxon>
        <taxon>Heterorhabditidae</taxon>
        <taxon>Heterorhabditis</taxon>
    </lineage>
</organism>
<dbReference type="Proteomes" id="UP000095283">
    <property type="component" value="Unplaced"/>
</dbReference>
<evidence type="ECO:0000256" key="2">
    <source>
        <dbReference type="SAM" id="MobiDB-lite"/>
    </source>
</evidence>
<evidence type="ECO:0000256" key="1">
    <source>
        <dbReference type="ARBA" id="ARBA00008829"/>
    </source>
</evidence>
<dbReference type="FunFam" id="3.20.20.140:FF:000174">
    <property type="entry name" value="Dihydropyrimidinase-related protein 2"/>
    <property type="match status" value="2"/>
</dbReference>
<sequence>MEYFCDIPLINRQDIHSSVVSLDDELLSQNSSLSESDNRQKMKSPTTHQTSQELFGGSSAVGSSSIFERIPSIPDRSFNRKNVIGKELNQDTKWFAVMQSTARAPFFPEVEDRRMSYEKSNKRVSRKDNQSTQPGPEWLEGSEQIDVADINMECFSKDMVGKSVNGKGTPDSEDDWNEAKENVLMKFDSTSVVKDVVAGIPGPDLGDDEEDVEERTSIVPCRHNSCVKAEADNESSGHDIEDMVTETEQKSSSAAKGDMALVIRGAQIVNDDSIFTADVLVQDGVIRNVGISLDVPSGVEIIDACGKMLLPAGIDIYTQFSAPESVDDISTGCKAALAGGTATVVEVVSPKSEESLLSAFTRTRKSLDGALCNVALSVVVRQWSDVIRKEMEKVVFEGVNSFIVDVEGDDTLYQILEHCRSLGAHARILPENRTIIPFLENRILELGISGPEGFLQSRPEELESERVTSICLLSQLTNCPVSILSVKPSYIFVLIFIWYNTVKYYSQPLTVCSSGHKAVSSSARLLAKDFTSMVKGVTGVEERMCVIWEKAVRTGRIDPMRFVAVTSSNAAKMFNLYPKKVLGADADLVLWDVSTRRKLTVAEGQSAIDVSLYEGMTVHAQVVATLVSGRIAWKDGGLKDARGGYVPLTPNSPYLFSVVQQRDKIALAEKVERENMHSANGVDPKCSGGESHFERPVPGRKTHLESNIEFG</sequence>
<feature type="compositionally biased region" description="Basic and acidic residues" evidence="2">
    <location>
        <begin position="691"/>
        <end position="711"/>
    </location>
</feature>
<evidence type="ECO:0000313" key="4">
    <source>
        <dbReference type="WBParaSite" id="Hba_20323"/>
    </source>
</evidence>
<dbReference type="PANTHER" id="PTHR11647">
    <property type="entry name" value="HYDRANTOINASE/DIHYDROPYRIMIDINASE FAMILY MEMBER"/>
    <property type="match status" value="1"/>
</dbReference>
<feature type="region of interest" description="Disordered" evidence="2">
    <location>
        <begin position="118"/>
        <end position="141"/>
    </location>
</feature>
<reference evidence="4" key="1">
    <citation type="submission" date="2016-11" db="UniProtKB">
        <authorList>
            <consortium name="WormBaseParasite"/>
        </authorList>
    </citation>
    <scope>IDENTIFICATION</scope>
</reference>
<dbReference type="SUPFAM" id="SSF51556">
    <property type="entry name" value="Metallo-dependent hydrolases"/>
    <property type="match status" value="1"/>
</dbReference>
<feature type="compositionally biased region" description="Basic and acidic residues" evidence="2">
    <location>
        <begin position="118"/>
        <end position="129"/>
    </location>
</feature>
<dbReference type="Gene3D" id="3.20.20.140">
    <property type="entry name" value="Metal-dependent hydrolases"/>
    <property type="match status" value="2"/>
</dbReference>
<dbReference type="AlphaFoldDB" id="A0A1I7XS58"/>
<dbReference type="InterPro" id="IPR050378">
    <property type="entry name" value="Metallo-dep_Hydrolases_sf"/>
</dbReference>
<dbReference type="PANTHER" id="PTHR11647:SF74">
    <property type="entry name" value="PROTEIN UNC-33"/>
    <property type="match status" value="1"/>
</dbReference>
<accession>A0A1I7XS58</accession>